<name>A0A8F9WL98_9FABA</name>
<keyword evidence="1" id="KW-0648">Protein biosynthesis</keyword>
<dbReference type="GO" id="GO:0003743">
    <property type="term" value="F:translation initiation factor activity"/>
    <property type="evidence" value="ECO:0007669"/>
    <property type="project" value="UniProtKB-KW"/>
</dbReference>
<geneLocation type="chloroplast" evidence="1"/>
<reference evidence="1" key="1">
    <citation type="submission" date="2021-02" db="EMBL/GenBank/DDBJ databases">
        <title>Complete Chloroplast Genome Sequence of Arachis Pintoi: Genome Structure, Comparative Analysis, and Phylogenetic Relationships.</title>
        <authorList>
            <person name="Li F."/>
        </authorList>
    </citation>
    <scope>NUCLEOTIDE SEQUENCE</scope>
    <source>
        <strain evidence="1">FHPS</strain>
    </source>
</reference>
<keyword evidence="1" id="KW-0934">Plastid</keyword>
<dbReference type="AlphaFoldDB" id="A0A8F9WL98"/>
<evidence type="ECO:0000313" key="1">
    <source>
        <dbReference type="EMBL" id="QYK91503.1"/>
    </source>
</evidence>
<proteinExistence type="predicted"/>
<protein>
    <submittedName>
        <fullName evidence="1">Translational initiation factor</fullName>
    </submittedName>
</protein>
<gene>
    <name evidence="1" type="primary">infA</name>
</gene>
<dbReference type="EMBL" id="MW561116">
    <property type="protein sequence ID" value="QYK91503.1"/>
    <property type="molecule type" value="Genomic_DNA"/>
</dbReference>
<keyword evidence="1" id="KW-0150">Chloroplast</keyword>
<keyword evidence="1" id="KW-0396">Initiation factor</keyword>
<accession>A0A8F9WL98</accession>
<sequence length="61" mass="7338">MFGVHLFSILNNENISLDYISEKVQHTLYIYFYHREKKNASLNSLIRLFFNFNIIGFEGYD</sequence>
<organism evidence="1">
    <name type="scientific">Arachis pintoi</name>
    <dbReference type="NCBI Taxonomy" id="108216"/>
    <lineage>
        <taxon>Eukaryota</taxon>
        <taxon>Viridiplantae</taxon>
        <taxon>Streptophyta</taxon>
        <taxon>Embryophyta</taxon>
        <taxon>Tracheophyta</taxon>
        <taxon>Spermatophyta</taxon>
        <taxon>Magnoliopsida</taxon>
        <taxon>eudicotyledons</taxon>
        <taxon>Gunneridae</taxon>
        <taxon>Pentapetalae</taxon>
        <taxon>rosids</taxon>
        <taxon>fabids</taxon>
        <taxon>Fabales</taxon>
        <taxon>Fabaceae</taxon>
        <taxon>Papilionoideae</taxon>
        <taxon>50 kb inversion clade</taxon>
        <taxon>dalbergioids sensu lato</taxon>
        <taxon>Dalbergieae</taxon>
        <taxon>Pterocarpus clade</taxon>
        <taxon>Arachis</taxon>
    </lineage>
</organism>